<keyword evidence="2" id="KW-1185">Reference proteome</keyword>
<reference evidence="1 2" key="1">
    <citation type="journal article" date="2020" name="G3 (Bethesda)">
        <title>Improved Reference Genome for Cyclotella cryptica CCMP332, a Model for Cell Wall Morphogenesis, Salinity Adaptation, and Lipid Production in Diatoms (Bacillariophyta).</title>
        <authorList>
            <person name="Roberts W.R."/>
            <person name="Downey K.M."/>
            <person name="Ruck E.C."/>
            <person name="Traller J.C."/>
            <person name="Alverson A.J."/>
        </authorList>
    </citation>
    <scope>NUCLEOTIDE SEQUENCE [LARGE SCALE GENOMIC DNA]</scope>
    <source>
        <strain evidence="1 2">CCMP332</strain>
    </source>
</reference>
<comment type="caution">
    <text evidence="1">The sequence shown here is derived from an EMBL/GenBank/DDBJ whole genome shotgun (WGS) entry which is preliminary data.</text>
</comment>
<gene>
    <name evidence="1" type="ORF">HJC23_009457</name>
</gene>
<organism evidence="1 2">
    <name type="scientific">Cyclotella cryptica</name>
    <dbReference type="NCBI Taxonomy" id="29204"/>
    <lineage>
        <taxon>Eukaryota</taxon>
        <taxon>Sar</taxon>
        <taxon>Stramenopiles</taxon>
        <taxon>Ochrophyta</taxon>
        <taxon>Bacillariophyta</taxon>
        <taxon>Coscinodiscophyceae</taxon>
        <taxon>Thalassiosirophycidae</taxon>
        <taxon>Stephanodiscales</taxon>
        <taxon>Stephanodiscaceae</taxon>
        <taxon>Cyclotella</taxon>
    </lineage>
</organism>
<dbReference type="Proteomes" id="UP001516023">
    <property type="component" value="Unassembled WGS sequence"/>
</dbReference>
<dbReference type="EMBL" id="JABMIG020000085">
    <property type="protein sequence ID" value="KAL3793974.1"/>
    <property type="molecule type" value="Genomic_DNA"/>
</dbReference>
<dbReference type="AlphaFoldDB" id="A0ABD3Q0N0"/>
<proteinExistence type="predicted"/>
<name>A0ABD3Q0N0_9STRA</name>
<accession>A0ABD3Q0N0</accession>
<protein>
    <submittedName>
        <fullName evidence="1">Uncharacterized protein</fullName>
    </submittedName>
</protein>
<evidence type="ECO:0000313" key="2">
    <source>
        <dbReference type="Proteomes" id="UP001516023"/>
    </source>
</evidence>
<evidence type="ECO:0000313" key="1">
    <source>
        <dbReference type="EMBL" id="KAL3793974.1"/>
    </source>
</evidence>
<sequence>MEFSFAEVQSAGQSARMYTNLEEGHSNFNSLSVVERYFDAWNRGDIPLALACLDVYYYDTQFPSRWRRRMIAWRDRFGL</sequence>